<proteinExistence type="predicted"/>
<evidence type="ECO:0000313" key="3">
    <source>
        <dbReference type="Proteomes" id="UP000433050"/>
    </source>
</evidence>
<evidence type="ECO:0000313" key="2">
    <source>
        <dbReference type="EMBL" id="CAA0102209.1"/>
    </source>
</evidence>
<dbReference type="RefSeq" id="WP_244616770.1">
    <property type="nucleotide sequence ID" value="NZ_CACSAS010000001.1"/>
</dbReference>
<protein>
    <recommendedName>
        <fullName evidence="1">Tetrapyrrole biosynthesis uroporphyrinogen III synthase domain-containing protein</fullName>
    </recommendedName>
</protein>
<dbReference type="CDD" id="cd06578">
    <property type="entry name" value="HemD"/>
    <property type="match status" value="1"/>
</dbReference>
<dbReference type="InterPro" id="IPR036108">
    <property type="entry name" value="4pyrrol_syn_uPrphyn_synt_sf"/>
</dbReference>
<name>A0A5S9PE28_9HYPH</name>
<keyword evidence="3" id="KW-1185">Reference proteome</keyword>
<dbReference type="Proteomes" id="UP000433050">
    <property type="component" value="Unassembled WGS sequence"/>
</dbReference>
<dbReference type="SUPFAM" id="SSF69618">
    <property type="entry name" value="HemD-like"/>
    <property type="match status" value="1"/>
</dbReference>
<organism evidence="2 3">
    <name type="scientific">Starkeya nomas</name>
    <dbReference type="NCBI Taxonomy" id="2666134"/>
    <lineage>
        <taxon>Bacteria</taxon>
        <taxon>Pseudomonadati</taxon>
        <taxon>Pseudomonadota</taxon>
        <taxon>Alphaproteobacteria</taxon>
        <taxon>Hyphomicrobiales</taxon>
        <taxon>Xanthobacteraceae</taxon>
        <taxon>Starkeya</taxon>
    </lineage>
</organism>
<sequence>MMRVLVTRPRPDAEATAARLAAAGHQAIVDPMLAVEPIPDARLPEGRFDAVALTSVNGARLLGARLLEARPERTALAGLPLYAVGRRTAAAAPGGFADVHVAGGDGVSLAALLRTELPRGARLLYVASEDRAIDLGAALAGDSISTELFVIYRAVPAAGLAADTLAAAAGGRIDAAFHFSPRTAATLAARANEAGAAAHFRHIEHLCFSANVAAPLKAAGWPTRVAAEPTEEGLFALLGR</sequence>
<dbReference type="InterPro" id="IPR003754">
    <property type="entry name" value="4pyrrol_synth_uPrphyn_synth"/>
</dbReference>
<dbReference type="GO" id="GO:0004852">
    <property type="term" value="F:uroporphyrinogen-III synthase activity"/>
    <property type="evidence" value="ECO:0007669"/>
    <property type="project" value="InterPro"/>
</dbReference>
<gene>
    <name evidence="2" type="ORF">STARVERO_02857</name>
</gene>
<dbReference type="Pfam" id="PF02602">
    <property type="entry name" value="HEM4"/>
    <property type="match status" value="1"/>
</dbReference>
<evidence type="ECO:0000259" key="1">
    <source>
        <dbReference type="Pfam" id="PF02602"/>
    </source>
</evidence>
<reference evidence="2 3" key="1">
    <citation type="submission" date="2019-12" db="EMBL/GenBank/DDBJ databases">
        <authorList>
            <person name="Reyes-Prieto M."/>
        </authorList>
    </citation>
    <scope>NUCLEOTIDE SEQUENCE [LARGE SCALE GENOMIC DNA]</scope>
    <source>
        <strain evidence="2">HF14-78462</strain>
    </source>
</reference>
<dbReference type="Gene3D" id="3.40.50.10090">
    <property type="match status" value="2"/>
</dbReference>
<accession>A0A5S9PE28</accession>
<dbReference type="GO" id="GO:0033014">
    <property type="term" value="P:tetrapyrrole biosynthetic process"/>
    <property type="evidence" value="ECO:0007669"/>
    <property type="project" value="InterPro"/>
</dbReference>
<feature type="domain" description="Tetrapyrrole biosynthesis uroporphyrinogen III synthase" evidence="1">
    <location>
        <begin position="15"/>
        <end position="235"/>
    </location>
</feature>
<dbReference type="EMBL" id="CACSAS010000001">
    <property type="protein sequence ID" value="CAA0102209.1"/>
    <property type="molecule type" value="Genomic_DNA"/>
</dbReference>
<dbReference type="AlphaFoldDB" id="A0A5S9PE28"/>